<evidence type="ECO:0000259" key="5">
    <source>
        <dbReference type="PROSITE" id="PS51123"/>
    </source>
</evidence>
<dbReference type="InterPro" id="IPR041544">
    <property type="entry name" value="MotY_N"/>
</dbReference>
<dbReference type="CDD" id="cd07185">
    <property type="entry name" value="OmpA_C-like"/>
    <property type="match status" value="1"/>
</dbReference>
<dbReference type="PANTHER" id="PTHR30329:SF17">
    <property type="entry name" value="LIPOPROTEIN YFIB-RELATED"/>
    <property type="match status" value="1"/>
</dbReference>
<comment type="caution">
    <text evidence="6">The sequence shown here is derived from an EMBL/GenBank/DDBJ whole genome shotgun (WGS) entry which is preliminary data.</text>
</comment>
<reference evidence="6 7" key="1">
    <citation type="submission" date="2022-01" db="EMBL/GenBank/DDBJ databases">
        <title>Paraglaciecola sp. G1-23.</title>
        <authorList>
            <person name="Jin M.S."/>
            <person name="Han D.M."/>
            <person name="Kim H.M."/>
            <person name="Jeon C.O."/>
        </authorList>
    </citation>
    <scope>NUCLEOTIDE SEQUENCE [LARGE SCALE GENOMIC DNA]</scope>
    <source>
        <strain evidence="6 7">G1-23</strain>
    </source>
</reference>
<feature type="chain" id="PRO_5047370725" evidence="4">
    <location>
        <begin position="24"/>
        <end position="292"/>
    </location>
</feature>
<dbReference type="Pfam" id="PF00691">
    <property type="entry name" value="OmpA"/>
    <property type="match status" value="1"/>
</dbReference>
<name>A0ABS9DEF4_9ALTE</name>
<comment type="subcellular location">
    <subcellularLocation>
        <location evidence="1">Cell outer membrane</location>
    </subcellularLocation>
</comment>
<keyword evidence="4" id="KW-0732">Signal</keyword>
<proteinExistence type="predicted"/>
<accession>A0ABS9DEF4</accession>
<dbReference type="Gene3D" id="3.30.1330.60">
    <property type="entry name" value="OmpA-like domain"/>
    <property type="match status" value="1"/>
</dbReference>
<sequence>MITKLFRVFLCFSMSVWTISGSAALRQYVAKVENSEWQLKQKNRLQCTLSHALPGYGEAMFTSFASKQLNMEFELDMLRLPKSYGVAAVYSVPPKWMPGQVQRAIADMTIRKQYDGDLPEQAAWTMLSELEKGFWPTIYYQDWYNQYDRVSVGLNASNFAQPYTEFAECVANLLPYSFQDIAYTTLTYQFNNTVLTKYSQKRLAMIGEYLKEDTDLELVLLDGYTDSYGGRAINKQVSIRRAVEIKDFFRSMGVAPDRIEVTGHGERRHISPNINETTRGKNRRVIIRMTKP</sequence>
<keyword evidence="7" id="KW-1185">Reference proteome</keyword>
<dbReference type="Proteomes" id="UP001521137">
    <property type="component" value="Unassembled WGS sequence"/>
</dbReference>
<dbReference type="SUPFAM" id="SSF103088">
    <property type="entry name" value="OmpA-like"/>
    <property type="match status" value="1"/>
</dbReference>
<evidence type="ECO:0000313" key="6">
    <source>
        <dbReference type="EMBL" id="MCF2949976.1"/>
    </source>
</evidence>
<gene>
    <name evidence="6" type="ORF">L0668_17795</name>
</gene>
<dbReference type="PRINTS" id="PR01023">
    <property type="entry name" value="NAFLGMOTY"/>
</dbReference>
<evidence type="ECO:0000256" key="2">
    <source>
        <dbReference type="ARBA" id="ARBA00023136"/>
    </source>
</evidence>
<dbReference type="Gene3D" id="2.60.40.2540">
    <property type="match status" value="1"/>
</dbReference>
<organism evidence="6 7">
    <name type="scientific">Paraglaciecola algarum</name>
    <dbReference type="NCBI Taxonomy" id="3050085"/>
    <lineage>
        <taxon>Bacteria</taxon>
        <taxon>Pseudomonadati</taxon>
        <taxon>Pseudomonadota</taxon>
        <taxon>Gammaproteobacteria</taxon>
        <taxon>Alteromonadales</taxon>
        <taxon>Alteromonadaceae</taxon>
        <taxon>Paraglaciecola</taxon>
    </lineage>
</organism>
<protein>
    <submittedName>
        <fullName evidence="6">OmpA family protein</fullName>
    </submittedName>
</protein>
<dbReference type="InterPro" id="IPR036737">
    <property type="entry name" value="OmpA-like_sf"/>
</dbReference>
<evidence type="ECO:0000256" key="1">
    <source>
        <dbReference type="ARBA" id="ARBA00004442"/>
    </source>
</evidence>
<dbReference type="PANTHER" id="PTHR30329">
    <property type="entry name" value="STATOR ELEMENT OF FLAGELLAR MOTOR COMPLEX"/>
    <property type="match status" value="1"/>
</dbReference>
<dbReference type="PRINTS" id="PR01021">
    <property type="entry name" value="OMPADOMAIN"/>
</dbReference>
<dbReference type="InterPro" id="IPR006665">
    <property type="entry name" value="OmpA-like"/>
</dbReference>
<evidence type="ECO:0000256" key="3">
    <source>
        <dbReference type="PROSITE-ProRule" id="PRU00473"/>
    </source>
</evidence>
<evidence type="ECO:0000313" key="7">
    <source>
        <dbReference type="Proteomes" id="UP001521137"/>
    </source>
</evidence>
<feature type="domain" description="OmpA-like" evidence="5">
    <location>
        <begin position="176"/>
        <end position="292"/>
    </location>
</feature>
<dbReference type="InterPro" id="IPR006664">
    <property type="entry name" value="OMP_bac"/>
</dbReference>
<dbReference type="PROSITE" id="PS51123">
    <property type="entry name" value="OMPA_2"/>
    <property type="match status" value="1"/>
</dbReference>
<feature type="signal peptide" evidence="4">
    <location>
        <begin position="1"/>
        <end position="23"/>
    </location>
</feature>
<dbReference type="InterPro" id="IPR050330">
    <property type="entry name" value="Bact_OuterMem_StrucFunc"/>
</dbReference>
<dbReference type="Pfam" id="PF18393">
    <property type="entry name" value="MotY_N"/>
    <property type="match status" value="1"/>
</dbReference>
<dbReference type="EMBL" id="JAKGAS010000013">
    <property type="protein sequence ID" value="MCF2949976.1"/>
    <property type="molecule type" value="Genomic_DNA"/>
</dbReference>
<keyword evidence="2 3" id="KW-0472">Membrane</keyword>
<evidence type="ECO:0000256" key="4">
    <source>
        <dbReference type="SAM" id="SignalP"/>
    </source>
</evidence>